<keyword evidence="6" id="KW-0539">Nucleus</keyword>
<reference evidence="9" key="1">
    <citation type="submission" date="2011-05" db="EMBL/GenBank/DDBJ databases">
        <authorList>
            <person name="Richards S.R."/>
            <person name="Qu J."/>
            <person name="Jiang H."/>
            <person name="Jhangiani S.N."/>
            <person name="Agravi P."/>
            <person name="Goodspeed R."/>
            <person name="Gross S."/>
            <person name="Mandapat C."/>
            <person name="Jackson L."/>
            <person name="Mathew T."/>
            <person name="Pu L."/>
            <person name="Thornton R."/>
            <person name="Saada N."/>
            <person name="Wilczek-Boney K.B."/>
            <person name="Lee S."/>
            <person name="Kovar C."/>
            <person name="Wu Y."/>
            <person name="Scherer S.E."/>
            <person name="Worley K.C."/>
            <person name="Muzny D.M."/>
            <person name="Gibbs R."/>
        </authorList>
    </citation>
    <scope>NUCLEOTIDE SEQUENCE</scope>
    <source>
        <strain evidence="9">Brora</strain>
    </source>
</reference>
<dbReference type="PANTHER" id="PTHR12040">
    <property type="entry name" value="ANTI-SILENCING PROTEIN 1"/>
    <property type="match status" value="1"/>
</dbReference>
<evidence type="ECO:0000256" key="5">
    <source>
        <dbReference type="ARBA" id="ARBA00023186"/>
    </source>
</evidence>
<dbReference type="OMA" id="DYADQEM"/>
<dbReference type="AlphaFoldDB" id="T1JK92"/>
<reference evidence="8" key="2">
    <citation type="submission" date="2015-02" db="UniProtKB">
        <authorList>
            <consortium name="EnsemblMetazoa"/>
        </authorList>
    </citation>
    <scope>IDENTIFICATION</scope>
</reference>
<dbReference type="GO" id="GO:0000785">
    <property type="term" value="C:chromatin"/>
    <property type="evidence" value="ECO:0007669"/>
    <property type="project" value="TreeGrafter"/>
</dbReference>
<keyword evidence="4" id="KW-0804">Transcription</keyword>
<dbReference type="Gene3D" id="2.60.40.1490">
    <property type="entry name" value="Histone chaperone ASF1-like"/>
    <property type="match status" value="1"/>
</dbReference>
<evidence type="ECO:0000256" key="7">
    <source>
        <dbReference type="SAM" id="MobiDB-lite"/>
    </source>
</evidence>
<evidence type="ECO:0000313" key="8">
    <source>
        <dbReference type="EnsemblMetazoa" id="SMAR014272-PA"/>
    </source>
</evidence>
<evidence type="ECO:0000256" key="2">
    <source>
        <dbReference type="ARBA" id="ARBA00006051"/>
    </source>
</evidence>
<protein>
    <recommendedName>
        <fullName evidence="10">Histone chaperone asf1</fullName>
    </recommendedName>
</protein>
<dbReference type="InterPro" id="IPR036747">
    <property type="entry name" value="ASF1-like_sf"/>
</dbReference>
<proteinExistence type="inferred from homology"/>
<dbReference type="PhylomeDB" id="T1JK92"/>
<evidence type="ECO:0000313" key="9">
    <source>
        <dbReference type="Proteomes" id="UP000014500"/>
    </source>
</evidence>
<feature type="compositionally biased region" description="Polar residues" evidence="7">
    <location>
        <begin position="168"/>
        <end position="193"/>
    </location>
</feature>
<sequence>MAKVHVCNVVVLDNPSAFCNPYQFEITFECIEDLQEDLEWKIIYVGSAESEDFDQILDTVYVGPVPEGRHMFVFQADPPDPSKIPVADAVGVTVVLLTCSYRGKEFIRVGYYVNNEYSDPELRENPPAIPQFDKMHRNILATNPRVTRFKIDWDDNPGDENVAPMESTDFSQRNVDHNSMSEPLKPNQESSLVNFEMAA</sequence>
<feature type="region of interest" description="Disordered" evidence="7">
    <location>
        <begin position="157"/>
        <end position="193"/>
    </location>
</feature>
<evidence type="ECO:0000256" key="4">
    <source>
        <dbReference type="ARBA" id="ARBA00023163"/>
    </source>
</evidence>
<dbReference type="PANTHER" id="PTHR12040:SF0">
    <property type="entry name" value="HISTONE CHAPERONE ASF1"/>
    <property type="match status" value="1"/>
</dbReference>
<dbReference type="HOGENOM" id="CLU_060354_1_2_1"/>
<comment type="subcellular location">
    <subcellularLocation>
        <location evidence="1">Nucleus</location>
    </subcellularLocation>
</comment>
<dbReference type="EMBL" id="AFFK01014481">
    <property type="status" value="NOT_ANNOTATED_CDS"/>
    <property type="molecule type" value="Genomic_DNA"/>
</dbReference>
<evidence type="ECO:0000256" key="1">
    <source>
        <dbReference type="ARBA" id="ARBA00004123"/>
    </source>
</evidence>
<dbReference type="InterPro" id="IPR006818">
    <property type="entry name" value="ASF1-like"/>
</dbReference>
<evidence type="ECO:0000256" key="3">
    <source>
        <dbReference type="ARBA" id="ARBA00023015"/>
    </source>
</evidence>
<dbReference type="FunFam" id="2.60.40.1490:FF:000001">
    <property type="entry name" value="Histone chaperone ASF1"/>
    <property type="match status" value="1"/>
</dbReference>
<keyword evidence="9" id="KW-1185">Reference proteome</keyword>
<accession>T1JK92</accession>
<dbReference type="SUPFAM" id="SSF101546">
    <property type="entry name" value="ASF1-like"/>
    <property type="match status" value="1"/>
</dbReference>
<dbReference type="STRING" id="126957.T1JK92"/>
<organism evidence="8 9">
    <name type="scientific">Strigamia maritima</name>
    <name type="common">European centipede</name>
    <name type="synonym">Geophilus maritimus</name>
    <dbReference type="NCBI Taxonomy" id="126957"/>
    <lineage>
        <taxon>Eukaryota</taxon>
        <taxon>Metazoa</taxon>
        <taxon>Ecdysozoa</taxon>
        <taxon>Arthropoda</taxon>
        <taxon>Myriapoda</taxon>
        <taxon>Chilopoda</taxon>
        <taxon>Pleurostigmophora</taxon>
        <taxon>Geophilomorpha</taxon>
        <taxon>Linotaeniidae</taxon>
        <taxon>Strigamia</taxon>
    </lineage>
</organism>
<evidence type="ECO:0000256" key="6">
    <source>
        <dbReference type="ARBA" id="ARBA00023242"/>
    </source>
</evidence>
<dbReference type="eggNOG" id="KOG3265">
    <property type="taxonomic scope" value="Eukaryota"/>
</dbReference>
<keyword evidence="3" id="KW-0805">Transcription regulation</keyword>
<name>T1JK92_STRMM</name>
<dbReference type="GO" id="GO:0006335">
    <property type="term" value="P:DNA replication-dependent chromatin assembly"/>
    <property type="evidence" value="ECO:0007669"/>
    <property type="project" value="TreeGrafter"/>
</dbReference>
<evidence type="ECO:0008006" key="10">
    <source>
        <dbReference type="Google" id="ProtNLM"/>
    </source>
</evidence>
<dbReference type="GO" id="GO:0042393">
    <property type="term" value="F:histone binding"/>
    <property type="evidence" value="ECO:0007669"/>
    <property type="project" value="TreeGrafter"/>
</dbReference>
<keyword evidence="5" id="KW-0143">Chaperone</keyword>
<dbReference type="GO" id="GO:0005634">
    <property type="term" value="C:nucleus"/>
    <property type="evidence" value="ECO:0007669"/>
    <property type="project" value="UniProtKB-SubCell"/>
</dbReference>
<dbReference type="Pfam" id="PF04729">
    <property type="entry name" value="ASF1_hist_chap"/>
    <property type="match status" value="1"/>
</dbReference>
<comment type="similarity">
    <text evidence="2">Belongs to the ASF1 family.</text>
</comment>
<dbReference type="EnsemblMetazoa" id="SMAR014272-RA">
    <property type="protein sequence ID" value="SMAR014272-PA"/>
    <property type="gene ID" value="SMAR014272"/>
</dbReference>
<dbReference type="Proteomes" id="UP000014500">
    <property type="component" value="Unassembled WGS sequence"/>
</dbReference>